<dbReference type="InterPro" id="IPR023171">
    <property type="entry name" value="Na/H_antiporter_dom_sf"/>
</dbReference>
<dbReference type="InterPro" id="IPR004670">
    <property type="entry name" value="NhaA"/>
</dbReference>
<keyword evidence="7" id="KW-0406">Ion transport</keyword>
<evidence type="ECO:0000256" key="6">
    <source>
        <dbReference type="ARBA" id="ARBA00023136"/>
    </source>
</evidence>
<feature type="transmembrane region" description="Helical" evidence="7">
    <location>
        <begin position="415"/>
        <end position="435"/>
    </location>
</feature>
<dbReference type="GO" id="GO:0015385">
    <property type="term" value="F:sodium:proton antiporter activity"/>
    <property type="evidence" value="ECO:0007669"/>
    <property type="project" value="UniProtKB-UniRule"/>
</dbReference>
<feature type="transmembrane region" description="Helical" evidence="7">
    <location>
        <begin position="100"/>
        <end position="124"/>
    </location>
</feature>
<dbReference type="PANTHER" id="PTHR30341:SF0">
    <property type="entry name" value="NA(+)_H(+) ANTIPORTER NHAA"/>
    <property type="match status" value="1"/>
</dbReference>
<evidence type="ECO:0000256" key="2">
    <source>
        <dbReference type="ARBA" id="ARBA00022475"/>
    </source>
</evidence>
<feature type="transmembrane region" description="Helical" evidence="7">
    <location>
        <begin position="71"/>
        <end position="88"/>
    </location>
</feature>
<sequence length="443" mass="48331">MTKQVRQNKVSEALSNFIRAESFSGIFLFFCAVSAMIVANSPLADMYKHFWEQPFGFSFAGRFYGFSIHDWINDVLMSVFFLMVGLEIKRELLFGDLSGFAKAAFPVIGAIGGMVVPGVIYYVMNAGTPSYHGFGIPMATDIAFALGVILLLGKRVPLALKVFLVTLAVADDLGAIAVIAIFYPSPEGLHFSYLFAAFGIVAFLVVLNRFGVRRLDVYLGVGIILWFCVHHGGIHATIAAVALAFCIPVKPKIQSKDFIEVVRQLMQVFVDKEKERKNILLDTEQMSAINELSHDFTKVQNPLLRLEHALQPLCAYIIMPLFAFANAGVNIQAEVNFNIDHIMLGIILGLVVGKPLGILGLTFVCEKLKIASRPEGVTWSHIFGAGMLAGIGFTMSMFVSNLAFDDPSSADVAKVAILLASSIAGVVGSMFLLVYHQISKAKS</sequence>
<dbReference type="RefSeq" id="WP_115026026.1">
    <property type="nucleotide sequence ID" value="NZ_UGHZ01000001.1"/>
</dbReference>
<feature type="transmembrane region" description="Helical" evidence="7">
    <location>
        <begin position="343"/>
        <end position="365"/>
    </location>
</feature>
<comment type="similarity">
    <text evidence="7">Belongs to the NhaA Na(+)/H(+) (TC 2.A.33) antiporter family.</text>
</comment>
<evidence type="ECO:0000256" key="1">
    <source>
        <dbReference type="ARBA" id="ARBA00004429"/>
    </source>
</evidence>
<evidence type="ECO:0000313" key="8">
    <source>
        <dbReference type="EMBL" id="STP09303.1"/>
    </source>
</evidence>
<dbReference type="GO" id="GO:0006885">
    <property type="term" value="P:regulation of pH"/>
    <property type="evidence" value="ECO:0007669"/>
    <property type="project" value="UniProtKB-UniRule"/>
</dbReference>
<dbReference type="PANTHER" id="PTHR30341">
    <property type="entry name" value="SODIUM ION/PROTON ANTIPORTER NHAA-RELATED"/>
    <property type="match status" value="1"/>
</dbReference>
<comment type="function">
    <text evidence="7">Na(+)/H(+) antiporter that extrudes sodium in exchange for external protons.</text>
</comment>
<evidence type="ECO:0000256" key="7">
    <source>
        <dbReference type="HAMAP-Rule" id="MF_01844"/>
    </source>
</evidence>
<keyword evidence="2 7" id="KW-1003">Cell membrane</keyword>
<dbReference type="AlphaFoldDB" id="A0A377JNZ3"/>
<comment type="subcellular location">
    <subcellularLocation>
        <location evidence="1">Cell inner membrane</location>
        <topology evidence="1">Multi-pass membrane protein</topology>
    </subcellularLocation>
    <subcellularLocation>
        <location evidence="7">Cell membrane</location>
        <topology evidence="7">Multi-pass membrane protein</topology>
    </subcellularLocation>
</comment>
<keyword evidence="7" id="KW-0813">Transport</keyword>
<keyword evidence="3" id="KW-0997">Cell inner membrane</keyword>
<dbReference type="NCBIfam" id="NF011428">
    <property type="entry name" value="PRK14856.1"/>
    <property type="match status" value="1"/>
</dbReference>
<dbReference type="NCBIfam" id="TIGR00773">
    <property type="entry name" value="NhaA"/>
    <property type="match status" value="1"/>
</dbReference>
<dbReference type="Gene3D" id="1.20.1530.10">
    <property type="entry name" value="Na+/H+ antiporter like domain"/>
    <property type="match status" value="1"/>
</dbReference>
<gene>
    <name evidence="8" type="primary">nhaA_2</name>
    <name evidence="7" type="synonym">nhaA</name>
    <name evidence="8" type="ORF">NCTC12221_00743</name>
</gene>
<protein>
    <recommendedName>
        <fullName evidence="7">Na(+)/H(+) antiporter NhaA</fullName>
    </recommendedName>
    <alternativeName>
        <fullName evidence="7">Sodium/proton antiporter NhaA</fullName>
    </alternativeName>
</protein>
<feature type="transmembrane region" description="Helical" evidence="7">
    <location>
        <begin position="159"/>
        <end position="183"/>
    </location>
</feature>
<evidence type="ECO:0000256" key="3">
    <source>
        <dbReference type="ARBA" id="ARBA00022519"/>
    </source>
</evidence>
<keyword evidence="5 7" id="KW-1133">Transmembrane helix</keyword>
<name>A0A377JNZ3_9HELI</name>
<evidence type="ECO:0000256" key="4">
    <source>
        <dbReference type="ARBA" id="ARBA00022692"/>
    </source>
</evidence>
<dbReference type="HAMAP" id="MF_01844">
    <property type="entry name" value="NhaA"/>
    <property type="match status" value="1"/>
</dbReference>
<keyword evidence="7" id="KW-0915">Sodium</keyword>
<feature type="transmembrane region" description="Helical" evidence="7">
    <location>
        <begin position="377"/>
        <end position="403"/>
    </location>
</feature>
<organism evidence="8 9">
    <name type="scientific">Helicobacter cinaedi</name>
    <dbReference type="NCBI Taxonomy" id="213"/>
    <lineage>
        <taxon>Bacteria</taxon>
        <taxon>Pseudomonadati</taxon>
        <taxon>Campylobacterota</taxon>
        <taxon>Epsilonproteobacteria</taxon>
        <taxon>Campylobacterales</taxon>
        <taxon>Helicobacteraceae</taxon>
        <taxon>Helicobacter</taxon>
    </lineage>
</organism>
<evidence type="ECO:0000313" key="9">
    <source>
        <dbReference type="Proteomes" id="UP000255335"/>
    </source>
</evidence>
<comment type="catalytic activity">
    <reaction evidence="7">
        <text>Na(+)(in) + 2 H(+)(out) = Na(+)(out) + 2 H(+)(in)</text>
        <dbReference type="Rhea" id="RHEA:29251"/>
        <dbReference type="ChEBI" id="CHEBI:15378"/>
        <dbReference type="ChEBI" id="CHEBI:29101"/>
    </reaction>
</comment>
<dbReference type="Proteomes" id="UP000255335">
    <property type="component" value="Unassembled WGS sequence"/>
</dbReference>
<keyword evidence="4 7" id="KW-0812">Transmembrane</keyword>
<dbReference type="EMBL" id="UGHZ01000001">
    <property type="protein sequence ID" value="STP09303.1"/>
    <property type="molecule type" value="Genomic_DNA"/>
</dbReference>
<evidence type="ECO:0000256" key="5">
    <source>
        <dbReference type="ARBA" id="ARBA00022989"/>
    </source>
</evidence>
<dbReference type="Pfam" id="PF06965">
    <property type="entry name" value="Na_H_antiport_1"/>
    <property type="match status" value="1"/>
</dbReference>
<feature type="transmembrane region" description="Helical" evidence="7">
    <location>
        <begin position="189"/>
        <end position="207"/>
    </location>
</feature>
<dbReference type="GO" id="GO:0005886">
    <property type="term" value="C:plasma membrane"/>
    <property type="evidence" value="ECO:0007669"/>
    <property type="project" value="UniProtKB-SubCell"/>
</dbReference>
<keyword evidence="6 7" id="KW-0472">Membrane</keyword>
<proteinExistence type="inferred from homology"/>
<keyword evidence="7" id="KW-0050">Antiport</keyword>
<feature type="transmembrane region" description="Helical" evidence="7">
    <location>
        <begin position="20"/>
        <end position="39"/>
    </location>
</feature>
<keyword evidence="7" id="KW-0739">Sodium transport</keyword>
<reference evidence="8 9" key="1">
    <citation type="submission" date="2018-06" db="EMBL/GenBank/DDBJ databases">
        <authorList>
            <consortium name="Pathogen Informatics"/>
            <person name="Doyle S."/>
        </authorList>
    </citation>
    <scope>NUCLEOTIDE SEQUENCE [LARGE SCALE GENOMIC DNA]</scope>
    <source>
        <strain evidence="8 9">NCTC12221</strain>
    </source>
</reference>
<feature type="transmembrane region" description="Helical" evidence="7">
    <location>
        <begin position="130"/>
        <end position="152"/>
    </location>
</feature>
<accession>A0A377JNZ3</accession>